<gene>
    <name evidence="2" type="ORF">SORBI_3006G116400</name>
</gene>
<reference evidence="3" key="2">
    <citation type="journal article" date="2018" name="Plant J.">
        <title>The Sorghum bicolor reference genome: improved assembly, gene annotations, a transcriptome atlas, and signatures of genome organization.</title>
        <authorList>
            <person name="McCormick R.F."/>
            <person name="Truong S.K."/>
            <person name="Sreedasyam A."/>
            <person name="Jenkins J."/>
            <person name="Shu S."/>
            <person name="Sims D."/>
            <person name="Kennedy M."/>
            <person name="Amirebrahimi M."/>
            <person name="Weers B.D."/>
            <person name="McKinley B."/>
            <person name="Mattison A."/>
            <person name="Morishige D.T."/>
            <person name="Grimwood J."/>
            <person name="Schmutz J."/>
            <person name="Mullet J.E."/>
        </authorList>
    </citation>
    <scope>NUCLEOTIDE SEQUENCE [LARGE SCALE GENOMIC DNA]</scope>
    <source>
        <strain evidence="3">cv. BTx623</strain>
    </source>
</reference>
<evidence type="ECO:0000313" key="2">
    <source>
        <dbReference type="EMBL" id="OQU81770.1"/>
    </source>
</evidence>
<dbReference type="Proteomes" id="UP000000768">
    <property type="component" value="Chromosome 6"/>
</dbReference>
<dbReference type="Gramene" id="OQU81770">
    <property type="protein sequence ID" value="OQU81770"/>
    <property type="gene ID" value="SORBI_3006G116400"/>
</dbReference>
<dbReference type="eggNOG" id="ENOG502R3BQ">
    <property type="taxonomic scope" value="Eukaryota"/>
</dbReference>
<sequence length="424" mass="47464">MAPFGPLADIPPEILALIGDGLDLLEFYCRARSVCTAWRAALPPPIPSLVTVTVPPPGASPLYRHFPEVFALFLPADRLFPLTTFRRRHRSLCVVGSSNGWLAVDAGRSSSCSLAPGIYLVSHLSGGKEIPLLPLRNDNKPVPKIVFAPNPKPDDYVAIAICDLRRLAYVKTRDMKWMILDIAIGERDKLVDLAYDTDDGKVYCVTLLGDVHVLHIPQRQRRRPVVEPLMMAERAGHPFDPAAVYAPPYDTASKFTSVKNVFFLGGNLYQVWRNAAGARSWLTPDGGRFVMLRDDMFVLKYNPERRRRPCCWDAVPDLGGYSVFVGKNHPVVLLPRDAPGVTANSVYWINEQSRNEPMVFDMVTRTSTPHPSAAKALPPSCMPVCCWYFLDDKITEVQDNNGRKRRLSLDHYCEQVNKSSRKAH</sequence>
<dbReference type="InterPro" id="IPR005174">
    <property type="entry name" value="KIB1-4_b-propeller"/>
</dbReference>
<dbReference type="EMBL" id="CM000765">
    <property type="protein sequence ID" value="OQU81770.1"/>
    <property type="molecule type" value="Genomic_DNA"/>
</dbReference>
<organism evidence="2 3">
    <name type="scientific">Sorghum bicolor</name>
    <name type="common">Sorghum</name>
    <name type="synonym">Sorghum vulgare</name>
    <dbReference type="NCBI Taxonomy" id="4558"/>
    <lineage>
        <taxon>Eukaryota</taxon>
        <taxon>Viridiplantae</taxon>
        <taxon>Streptophyta</taxon>
        <taxon>Embryophyta</taxon>
        <taxon>Tracheophyta</taxon>
        <taxon>Spermatophyta</taxon>
        <taxon>Magnoliopsida</taxon>
        <taxon>Liliopsida</taxon>
        <taxon>Poales</taxon>
        <taxon>Poaceae</taxon>
        <taxon>PACMAD clade</taxon>
        <taxon>Panicoideae</taxon>
        <taxon>Andropogonodae</taxon>
        <taxon>Andropogoneae</taxon>
        <taxon>Sorghinae</taxon>
        <taxon>Sorghum</taxon>
    </lineage>
</organism>
<keyword evidence="3" id="KW-1185">Reference proteome</keyword>
<dbReference type="PANTHER" id="PTHR34708">
    <property type="entry name" value="OS07G0440000 PROTEIN"/>
    <property type="match status" value="1"/>
</dbReference>
<proteinExistence type="predicted"/>
<accession>A0A1Z5RDE0</accession>
<dbReference type="OMA" id="DMKWMIL"/>
<name>A0A1Z5RDE0_SORBI</name>
<dbReference type="InParanoid" id="A0A1Z5RDE0"/>
<dbReference type="AlphaFoldDB" id="A0A1Z5RDE0"/>
<reference evidence="2 3" key="1">
    <citation type="journal article" date="2009" name="Nature">
        <title>The Sorghum bicolor genome and the diversification of grasses.</title>
        <authorList>
            <person name="Paterson A.H."/>
            <person name="Bowers J.E."/>
            <person name="Bruggmann R."/>
            <person name="Dubchak I."/>
            <person name="Grimwood J."/>
            <person name="Gundlach H."/>
            <person name="Haberer G."/>
            <person name="Hellsten U."/>
            <person name="Mitros T."/>
            <person name="Poliakov A."/>
            <person name="Schmutz J."/>
            <person name="Spannagl M."/>
            <person name="Tang H."/>
            <person name="Wang X."/>
            <person name="Wicker T."/>
            <person name="Bharti A.K."/>
            <person name="Chapman J."/>
            <person name="Feltus F.A."/>
            <person name="Gowik U."/>
            <person name="Grigoriev I.V."/>
            <person name="Lyons E."/>
            <person name="Maher C.A."/>
            <person name="Martis M."/>
            <person name="Narechania A."/>
            <person name="Otillar R.P."/>
            <person name="Penning B.W."/>
            <person name="Salamov A.A."/>
            <person name="Wang Y."/>
            <person name="Zhang L."/>
            <person name="Carpita N.C."/>
            <person name="Freeling M."/>
            <person name="Gingle A.R."/>
            <person name="Hash C.T."/>
            <person name="Keller B."/>
            <person name="Klein P."/>
            <person name="Kresovich S."/>
            <person name="McCann M.C."/>
            <person name="Ming R."/>
            <person name="Peterson D.G."/>
            <person name="Mehboob-ur-Rahman"/>
            <person name="Ware D."/>
            <person name="Westhoff P."/>
            <person name="Mayer K.F."/>
            <person name="Messing J."/>
            <person name="Rokhsar D.S."/>
        </authorList>
    </citation>
    <scope>NUCLEOTIDE SEQUENCE [LARGE SCALE GENOMIC DNA]</scope>
    <source>
        <strain evidence="3">cv. BTx623</strain>
    </source>
</reference>
<feature type="domain" description="KIB1-4 beta-propeller" evidence="1">
    <location>
        <begin position="90"/>
        <end position="361"/>
    </location>
</feature>
<dbReference type="Pfam" id="PF03478">
    <property type="entry name" value="Beta-prop_KIB1-4"/>
    <property type="match status" value="1"/>
</dbReference>
<dbReference type="PANTHER" id="PTHR34708:SF4">
    <property type="entry name" value="DUF295 DOMAIN-CONTAINING PROTEIN"/>
    <property type="match status" value="1"/>
</dbReference>
<evidence type="ECO:0000313" key="3">
    <source>
        <dbReference type="Proteomes" id="UP000000768"/>
    </source>
</evidence>
<evidence type="ECO:0000259" key="1">
    <source>
        <dbReference type="Pfam" id="PF03478"/>
    </source>
</evidence>
<protein>
    <recommendedName>
        <fullName evidence="1">KIB1-4 beta-propeller domain-containing protein</fullName>
    </recommendedName>
</protein>